<name>A0A4Z1ECD6_9HELO</name>
<dbReference type="InterPro" id="IPR023213">
    <property type="entry name" value="CAT-like_dom_sf"/>
</dbReference>
<accession>A0A4Z1ECD6</accession>
<dbReference type="AlphaFoldDB" id="A0A4Z1ECD6"/>
<gene>
    <name evidence="1" type="ORF">BTUL_0345g00040</name>
</gene>
<evidence type="ECO:0000313" key="1">
    <source>
        <dbReference type="EMBL" id="TGO07027.1"/>
    </source>
</evidence>
<proteinExistence type="predicted"/>
<sequence>MTQEKLPVIVTQANFIDGGLILHPSVLHTACDVLAWNNILSILSKNVKASWPTEAEVVLNDDLQDYKVLPSFLDRSPLMRGNLNVERMGIREYKLQLANSKLEDPRNHLIDPPPKSIIEMEIALFYISNSKLGELKDSISMESSATSRLTVNDALAALMSIFEAALAISESRNDFNDKHIRDIIGFLDVLGDITEERVSYAKILNPVLVISNLKDMGFYEQDWGGSLGFQDALRMANPFLDCIPRVVPMPAQRNGNEDLIVRIEKSAAKRLRQDET</sequence>
<protein>
    <submittedName>
        <fullName evidence="1">Uncharacterized protein</fullName>
    </submittedName>
</protein>
<dbReference type="EMBL" id="PQXH01000343">
    <property type="protein sequence ID" value="TGO07027.1"/>
    <property type="molecule type" value="Genomic_DNA"/>
</dbReference>
<reference evidence="1 2" key="1">
    <citation type="submission" date="2017-12" db="EMBL/GenBank/DDBJ databases">
        <title>Comparative genomics of Botrytis spp.</title>
        <authorList>
            <person name="Valero-Jimenez C.A."/>
            <person name="Tapia P."/>
            <person name="Veloso J."/>
            <person name="Silva-Moreno E."/>
            <person name="Staats M."/>
            <person name="Valdes J.H."/>
            <person name="Van Kan J.A.L."/>
        </authorList>
    </citation>
    <scope>NUCLEOTIDE SEQUENCE [LARGE SCALE GENOMIC DNA]</scope>
    <source>
        <strain evidence="1 2">Bt9001</strain>
    </source>
</reference>
<dbReference type="Proteomes" id="UP000297777">
    <property type="component" value="Unassembled WGS sequence"/>
</dbReference>
<dbReference type="OrthoDB" id="1862401at2759"/>
<keyword evidence="2" id="KW-1185">Reference proteome</keyword>
<evidence type="ECO:0000313" key="2">
    <source>
        <dbReference type="Proteomes" id="UP000297777"/>
    </source>
</evidence>
<dbReference type="Gene3D" id="3.30.559.10">
    <property type="entry name" value="Chloramphenicol acetyltransferase-like domain"/>
    <property type="match status" value="2"/>
</dbReference>
<comment type="caution">
    <text evidence="1">The sequence shown here is derived from an EMBL/GenBank/DDBJ whole genome shotgun (WGS) entry which is preliminary data.</text>
</comment>
<organism evidence="1 2">
    <name type="scientific">Botrytis tulipae</name>
    <dbReference type="NCBI Taxonomy" id="87230"/>
    <lineage>
        <taxon>Eukaryota</taxon>
        <taxon>Fungi</taxon>
        <taxon>Dikarya</taxon>
        <taxon>Ascomycota</taxon>
        <taxon>Pezizomycotina</taxon>
        <taxon>Leotiomycetes</taxon>
        <taxon>Helotiales</taxon>
        <taxon>Sclerotiniaceae</taxon>
        <taxon>Botrytis</taxon>
    </lineage>
</organism>